<dbReference type="Pfam" id="PF08843">
    <property type="entry name" value="AbiEii"/>
    <property type="match status" value="1"/>
</dbReference>
<organism evidence="1 2">
    <name type="scientific">Chitinophaga oryziterrae</name>
    <dbReference type="NCBI Taxonomy" id="1031224"/>
    <lineage>
        <taxon>Bacteria</taxon>
        <taxon>Pseudomonadati</taxon>
        <taxon>Bacteroidota</taxon>
        <taxon>Chitinophagia</taxon>
        <taxon>Chitinophagales</taxon>
        <taxon>Chitinophagaceae</taxon>
        <taxon>Chitinophaga</taxon>
    </lineage>
</organism>
<comment type="caution">
    <text evidence="1">The sequence shown here is derived from an EMBL/GenBank/DDBJ whole genome shotgun (WGS) entry which is preliminary data.</text>
</comment>
<keyword evidence="2" id="KW-1185">Reference proteome</keyword>
<dbReference type="AlphaFoldDB" id="A0A6N8J7N7"/>
<protein>
    <recommendedName>
        <fullName evidence="3">Nucleotidyl transferase AbiEii/AbiGii toxin family protein</fullName>
    </recommendedName>
</protein>
<name>A0A6N8J7N7_9BACT</name>
<dbReference type="Proteomes" id="UP000468388">
    <property type="component" value="Unassembled WGS sequence"/>
</dbReference>
<evidence type="ECO:0000313" key="2">
    <source>
        <dbReference type="Proteomes" id="UP000468388"/>
    </source>
</evidence>
<sequence>MNTPDKNLIEEVALIKGISEAFVEKDWYVTQVIRKISKIRYEDFQVIFTGGTALSKAHRLTQRFSEDIDFRVITSSLAQKSRSEQKRLLSAFKHSVIAELKTAFQMDEAYIMARNENRFFSVEINYPTSFDPSIALRPHILVEFTITDLALPPIHLPVSSFINELSSQPPEVESIGCTDPVENASDKLSAIVWRIPERARGQSDDDPDVVRHIHDLSILSDQRCYYSF</sequence>
<dbReference type="RefSeq" id="WP_157299697.1">
    <property type="nucleotide sequence ID" value="NZ_BAAAZB010000010.1"/>
</dbReference>
<dbReference type="Gene3D" id="3.10.450.620">
    <property type="entry name" value="JHP933, nucleotidyltransferase-like core domain"/>
    <property type="match status" value="1"/>
</dbReference>
<proteinExistence type="predicted"/>
<reference evidence="1 2" key="1">
    <citation type="submission" date="2019-12" db="EMBL/GenBank/DDBJ databases">
        <title>The draft genomic sequence of strain Chitinophaga oryziterrae JCM 16595.</title>
        <authorList>
            <person name="Zhang X."/>
        </authorList>
    </citation>
    <scope>NUCLEOTIDE SEQUENCE [LARGE SCALE GENOMIC DNA]</scope>
    <source>
        <strain evidence="1 2">JCM 16595</strain>
    </source>
</reference>
<gene>
    <name evidence="1" type="ORF">GO495_10865</name>
</gene>
<dbReference type="InterPro" id="IPR014942">
    <property type="entry name" value="AbiEii"/>
</dbReference>
<evidence type="ECO:0008006" key="3">
    <source>
        <dbReference type="Google" id="ProtNLM"/>
    </source>
</evidence>
<dbReference type="OrthoDB" id="9780929at2"/>
<evidence type="ECO:0000313" key="1">
    <source>
        <dbReference type="EMBL" id="MVT41083.1"/>
    </source>
</evidence>
<dbReference type="EMBL" id="WRXO01000002">
    <property type="protein sequence ID" value="MVT41083.1"/>
    <property type="molecule type" value="Genomic_DNA"/>
</dbReference>
<accession>A0A6N8J7N7</accession>